<organism evidence="2 4">
    <name type="scientific">Coprococcus catus</name>
    <dbReference type="NCBI Taxonomy" id="116085"/>
    <lineage>
        <taxon>Bacteria</taxon>
        <taxon>Bacillati</taxon>
        <taxon>Bacillota</taxon>
        <taxon>Clostridia</taxon>
        <taxon>Lachnospirales</taxon>
        <taxon>Lachnospiraceae</taxon>
        <taxon>Coprococcus</taxon>
    </lineage>
</organism>
<dbReference type="Proteomes" id="UP000261231">
    <property type="component" value="Unassembled WGS sequence"/>
</dbReference>
<proteinExistence type="predicted"/>
<reference evidence="3 4" key="1">
    <citation type="submission" date="2018-08" db="EMBL/GenBank/DDBJ databases">
        <title>A genome reference for cultivated species of the human gut microbiota.</title>
        <authorList>
            <person name="Zou Y."/>
            <person name="Xue W."/>
            <person name="Luo G."/>
        </authorList>
    </citation>
    <scope>NUCLEOTIDE SEQUENCE [LARGE SCALE GENOMIC DNA]</scope>
    <source>
        <strain evidence="1 3">AF45-17</strain>
        <strain evidence="2 4">AM28-39</strain>
    </source>
</reference>
<accession>A0A3E2XLY1</accession>
<evidence type="ECO:0000313" key="3">
    <source>
        <dbReference type="Proteomes" id="UP000260773"/>
    </source>
</evidence>
<dbReference type="Proteomes" id="UP000260773">
    <property type="component" value="Unassembled WGS sequence"/>
</dbReference>
<name>A0A3E2XLY1_9FIRM</name>
<comment type="caution">
    <text evidence="2">The sequence shown here is derived from an EMBL/GenBank/DDBJ whole genome shotgun (WGS) entry which is preliminary data.</text>
</comment>
<dbReference type="AlphaFoldDB" id="A0A3E2XLY1"/>
<evidence type="ECO:0000313" key="2">
    <source>
        <dbReference type="EMBL" id="RGC46269.1"/>
    </source>
</evidence>
<dbReference type="EMBL" id="QVFD01000009">
    <property type="protein sequence ID" value="RGC46269.1"/>
    <property type="molecule type" value="Genomic_DNA"/>
</dbReference>
<gene>
    <name evidence="1" type="ORF">DW070_15665</name>
    <name evidence="2" type="ORF">DW747_10255</name>
</gene>
<keyword evidence="4" id="KW-1185">Reference proteome</keyword>
<evidence type="ECO:0000313" key="4">
    <source>
        <dbReference type="Proteomes" id="UP000261231"/>
    </source>
</evidence>
<sequence>MNSIITWEYAGAEYNISQAAQHKNGEQRTFLRISAMKSGGRRENEPIFSEKMEENTGFSVFYRQKC</sequence>
<dbReference type="EMBL" id="QVEP01000064">
    <property type="protein sequence ID" value="RGB73885.1"/>
    <property type="molecule type" value="Genomic_DNA"/>
</dbReference>
<evidence type="ECO:0000313" key="1">
    <source>
        <dbReference type="EMBL" id="RGB73885.1"/>
    </source>
</evidence>
<protein>
    <submittedName>
        <fullName evidence="2">Uncharacterized protein</fullName>
    </submittedName>
</protein>